<dbReference type="InterPro" id="IPR041854">
    <property type="entry name" value="BFD-like_2Fe2S-bd_dom_sf"/>
</dbReference>
<evidence type="ECO:0000313" key="2">
    <source>
        <dbReference type="EMBL" id="RHW29599.1"/>
    </source>
</evidence>
<feature type="domain" description="BFD-like [2Fe-2S]-binding" evidence="1">
    <location>
        <begin position="10"/>
        <end position="57"/>
    </location>
</feature>
<organism evidence="2 3">
    <name type="scientific">Oceanobacillus profundus</name>
    <dbReference type="NCBI Taxonomy" id="372463"/>
    <lineage>
        <taxon>Bacteria</taxon>
        <taxon>Bacillati</taxon>
        <taxon>Bacillota</taxon>
        <taxon>Bacilli</taxon>
        <taxon>Bacillales</taxon>
        <taxon>Bacillaceae</taxon>
        <taxon>Oceanobacillus</taxon>
    </lineage>
</organism>
<dbReference type="CDD" id="cd19946">
    <property type="entry name" value="GlpA-like_Fer2_BFD-like"/>
    <property type="match status" value="1"/>
</dbReference>
<dbReference type="InterPro" id="IPR007419">
    <property type="entry name" value="BFD-like_2Fe2S-bd_dom"/>
</dbReference>
<dbReference type="OrthoDB" id="9801699at2"/>
<evidence type="ECO:0000259" key="1">
    <source>
        <dbReference type="Pfam" id="PF04324"/>
    </source>
</evidence>
<dbReference type="Pfam" id="PF04324">
    <property type="entry name" value="Fer2_BFD"/>
    <property type="match status" value="1"/>
</dbReference>
<accession>A0A417YA98</accession>
<keyword evidence="3" id="KW-1185">Reference proteome</keyword>
<proteinExistence type="predicted"/>
<protein>
    <submittedName>
        <fullName evidence="2">(2Fe-2S)-binding protein</fullName>
    </submittedName>
</protein>
<name>A0A417YA98_9BACI</name>
<dbReference type="RefSeq" id="WP_118890372.1">
    <property type="nucleotide sequence ID" value="NZ_JAUOPF010000024.1"/>
</dbReference>
<dbReference type="Proteomes" id="UP000285456">
    <property type="component" value="Unassembled WGS sequence"/>
</dbReference>
<comment type="caution">
    <text evidence="2">The sequence shown here is derived from an EMBL/GenBank/DDBJ whole genome shotgun (WGS) entry which is preliminary data.</text>
</comment>
<gene>
    <name evidence="2" type="ORF">D1B32_21070</name>
</gene>
<dbReference type="Gene3D" id="1.10.10.1100">
    <property type="entry name" value="BFD-like [2Fe-2S]-binding domain"/>
    <property type="match status" value="1"/>
</dbReference>
<evidence type="ECO:0000313" key="3">
    <source>
        <dbReference type="Proteomes" id="UP000285456"/>
    </source>
</evidence>
<dbReference type="AlphaFoldDB" id="A0A417YA98"/>
<sequence length="96" mass="10828">MEGVDDSNMIICRCEEVLLRDIITSIQNGAETLKAIKMETRAGMGICQGRTCRVLLEQAMTFYTNIDIREFNNVSYKNPVRPISLADLSQSRKDPS</sequence>
<dbReference type="EMBL" id="QWEH01000022">
    <property type="protein sequence ID" value="RHW29599.1"/>
    <property type="molecule type" value="Genomic_DNA"/>
</dbReference>
<reference evidence="2 3" key="1">
    <citation type="journal article" date="2007" name="Int. J. Syst. Evol. Microbiol.">
        <title>Oceanobacillus profundus sp. nov., isolated from a deep-sea sediment core.</title>
        <authorList>
            <person name="Kim Y.G."/>
            <person name="Choi D.H."/>
            <person name="Hyun S."/>
            <person name="Cho B.C."/>
        </authorList>
    </citation>
    <scope>NUCLEOTIDE SEQUENCE [LARGE SCALE GENOMIC DNA]</scope>
    <source>
        <strain evidence="2 3">DSM 18246</strain>
    </source>
</reference>